<dbReference type="Pfam" id="PF00436">
    <property type="entry name" value="SSB"/>
    <property type="match status" value="1"/>
</dbReference>
<evidence type="ECO:0000313" key="5">
    <source>
        <dbReference type="Proteomes" id="UP001501410"/>
    </source>
</evidence>
<comment type="caution">
    <text evidence="2">Lacks conserved residue(s) required for the propagation of feature annotation.</text>
</comment>
<evidence type="ECO:0000256" key="2">
    <source>
        <dbReference type="HAMAP-Rule" id="MF_00984"/>
    </source>
</evidence>
<name>A0ABP8N1N2_9BACT</name>
<organism evidence="4 5">
    <name type="scientific">Rurimicrobium arvi</name>
    <dbReference type="NCBI Taxonomy" id="2049916"/>
    <lineage>
        <taxon>Bacteria</taxon>
        <taxon>Pseudomonadati</taxon>
        <taxon>Bacteroidota</taxon>
        <taxon>Chitinophagia</taxon>
        <taxon>Chitinophagales</taxon>
        <taxon>Chitinophagaceae</taxon>
        <taxon>Rurimicrobium</taxon>
    </lineage>
</organism>
<sequence>MKNRVTLVGNVGQAPEVRTIANGRKMARLSVATNERYKNNQDEWVNDTQWHNIVAWGKQAEAVEQKLSKGDEVMIEGKLVHSEYTDKEGIKRYSTDIELHGLLLLDKKQSGS</sequence>
<dbReference type="PROSITE" id="PS50935">
    <property type="entry name" value="SSB"/>
    <property type="match status" value="1"/>
</dbReference>
<gene>
    <name evidence="4" type="primary">ssb_1</name>
    <name evidence="4" type="ORF">GCM10023092_26730</name>
</gene>
<keyword evidence="1 2" id="KW-0238">DNA-binding</keyword>
<evidence type="ECO:0000256" key="3">
    <source>
        <dbReference type="PIRNR" id="PIRNR002070"/>
    </source>
</evidence>
<reference evidence="5" key="1">
    <citation type="journal article" date="2019" name="Int. J. Syst. Evol. Microbiol.">
        <title>The Global Catalogue of Microorganisms (GCM) 10K type strain sequencing project: providing services to taxonomists for standard genome sequencing and annotation.</title>
        <authorList>
            <consortium name="The Broad Institute Genomics Platform"/>
            <consortium name="The Broad Institute Genome Sequencing Center for Infectious Disease"/>
            <person name="Wu L."/>
            <person name="Ma J."/>
        </authorList>
    </citation>
    <scope>NUCLEOTIDE SEQUENCE [LARGE SCALE GENOMIC DNA]</scope>
    <source>
        <strain evidence="5">JCM 31921</strain>
    </source>
</reference>
<dbReference type="Gene3D" id="2.40.50.140">
    <property type="entry name" value="Nucleic acid-binding proteins"/>
    <property type="match status" value="1"/>
</dbReference>
<dbReference type="CDD" id="cd04496">
    <property type="entry name" value="SSB_OBF"/>
    <property type="match status" value="1"/>
</dbReference>
<dbReference type="PANTHER" id="PTHR10302:SF0">
    <property type="entry name" value="SINGLE-STRANDED DNA-BINDING PROTEIN, MITOCHONDRIAL"/>
    <property type="match status" value="1"/>
</dbReference>
<proteinExistence type="inferred from homology"/>
<protein>
    <recommendedName>
        <fullName evidence="2 3">Single-stranded DNA-binding protein</fullName>
        <shortName evidence="2">SSB</shortName>
    </recommendedName>
</protein>
<dbReference type="InterPro" id="IPR000424">
    <property type="entry name" value="Primosome_PriB/ssb"/>
</dbReference>
<evidence type="ECO:0000256" key="1">
    <source>
        <dbReference type="ARBA" id="ARBA00023125"/>
    </source>
</evidence>
<dbReference type="HAMAP" id="MF_00984">
    <property type="entry name" value="SSB"/>
    <property type="match status" value="1"/>
</dbReference>
<dbReference type="InterPro" id="IPR012340">
    <property type="entry name" value="NA-bd_OB-fold"/>
</dbReference>
<dbReference type="InterPro" id="IPR011344">
    <property type="entry name" value="ssDNA-bd"/>
</dbReference>
<dbReference type="Proteomes" id="UP001501410">
    <property type="component" value="Unassembled WGS sequence"/>
</dbReference>
<dbReference type="PIRSF" id="PIRSF002070">
    <property type="entry name" value="SSB"/>
    <property type="match status" value="1"/>
</dbReference>
<dbReference type="PANTHER" id="PTHR10302">
    <property type="entry name" value="SINGLE-STRANDED DNA-BINDING PROTEIN"/>
    <property type="match status" value="1"/>
</dbReference>
<comment type="subunit">
    <text evidence="2">Homotetramer.</text>
</comment>
<dbReference type="EMBL" id="BAABEZ010000024">
    <property type="protein sequence ID" value="GAA4458429.1"/>
    <property type="molecule type" value="Genomic_DNA"/>
</dbReference>
<evidence type="ECO:0000313" key="4">
    <source>
        <dbReference type="EMBL" id="GAA4458429.1"/>
    </source>
</evidence>
<keyword evidence="5" id="KW-1185">Reference proteome</keyword>
<dbReference type="SUPFAM" id="SSF50249">
    <property type="entry name" value="Nucleic acid-binding proteins"/>
    <property type="match status" value="1"/>
</dbReference>
<accession>A0ABP8N1N2</accession>
<dbReference type="GO" id="GO:0003677">
    <property type="term" value="F:DNA binding"/>
    <property type="evidence" value="ECO:0007669"/>
    <property type="project" value="UniProtKB-KW"/>
</dbReference>
<comment type="caution">
    <text evidence="4">The sequence shown here is derived from an EMBL/GenBank/DDBJ whole genome shotgun (WGS) entry which is preliminary data.</text>
</comment>
<dbReference type="NCBIfam" id="TIGR00621">
    <property type="entry name" value="ssb"/>
    <property type="match status" value="1"/>
</dbReference>